<accession>A0A2H3CUL0</accession>
<sequence>MGGLTVSLIQFTDSCRVLCRRNFHYWFRRSPQYATAVQCSQISDSASQANSDEAYDDMETARKGYFVLSPYNKCFRLRPPPFLSLYISSASFHKRFPNPSQPKPPKLMTIQAFSSVDSDGRSAHQHQGCGFYKDILVDTACYSGLAWECGRLAVGSDRASYLPGFDSDKATPRTHVQRGSQR</sequence>
<name>A0A2H3CUL0_ARMGA</name>
<evidence type="ECO:0000313" key="2">
    <source>
        <dbReference type="Proteomes" id="UP000217790"/>
    </source>
</evidence>
<proteinExistence type="predicted"/>
<evidence type="ECO:0000313" key="1">
    <source>
        <dbReference type="EMBL" id="PBK85134.1"/>
    </source>
</evidence>
<organism evidence="1 2">
    <name type="scientific">Armillaria gallica</name>
    <name type="common">Bulbous honey fungus</name>
    <name type="synonym">Armillaria bulbosa</name>
    <dbReference type="NCBI Taxonomy" id="47427"/>
    <lineage>
        <taxon>Eukaryota</taxon>
        <taxon>Fungi</taxon>
        <taxon>Dikarya</taxon>
        <taxon>Basidiomycota</taxon>
        <taxon>Agaricomycotina</taxon>
        <taxon>Agaricomycetes</taxon>
        <taxon>Agaricomycetidae</taxon>
        <taxon>Agaricales</taxon>
        <taxon>Marasmiineae</taxon>
        <taxon>Physalacriaceae</taxon>
        <taxon>Armillaria</taxon>
    </lineage>
</organism>
<keyword evidence="2" id="KW-1185">Reference proteome</keyword>
<reference evidence="2" key="1">
    <citation type="journal article" date="2017" name="Nat. Ecol. Evol.">
        <title>Genome expansion and lineage-specific genetic innovations in the forest pathogenic fungi Armillaria.</title>
        <authorList>
            <person name="Sipos G."/>
            <person name="Prasanna A.N."/>
            <person name="Walter M.C."/>
            <person name="O'Connor E."/>
            <person name="Balint B."/>
            <person name="Krizsan K."/>
            <person name="Kiss B."/>
            <person name="Hess J."/>
            <person name="Varga T."/>
            <person name="Slot J."/>
            <person name="Riley R."/>
            <person name="Boka B."/>
            <person name="Rigling D."/>
            <person name="Barry K."/>
            <person name="Lee J."/>
            <person name="Mihaltcheva S."/>
            <person name="LaButti K."/>
            <person name="Lipzen A."/>
            <person name="Waldron R."/>
            <person name="Moloney N.M."/>
            <person name="Sperisen C."/>
            <person name="Kredics L."/>
            <person name="Vagvoelgyi C."/>
            <person name="Patrignani A."/>
            <person name="Fitzpatrick D."/>
            <person name="Nagy I."/>
            <person name="Doyle S."/>
            <person name="Anderson J.B."/>
            <person name="Grigoriev I.V."/>
            <person name="Gueldener U."/>
            <person name="Muensterkoetter M."/>
            <person name="Nagy L.G."/>
        </authorList>
    </citation>
    <scope>NUCLEOTIDE SEQUENCE [LARGE SCALE GENOMIC DNA]</scope>
    <source>
        <strain evidence="2">Ar21-2</strain>
    </source>
</reference>
<gene>
    <name evidence="1" type="ORF">ARMGADRAFT_1087802</name>
</gene>
<dbReference type="AlphaFoldDB" id="A0A2H3CUL0"/>
<dbReference type="EMBL" id="KZ293693">
    <property type="protein sequence ID" value="PBK85134.1"/>
    <property type="molecule type" value="Genomic_DNA"/>
</dbReference>
<dbReference type="Proteomes" id="UP000217790">
    <property type="component" value="Unassembled WGS sequence"/>
</dbReference>
<dbReference type="InParanoid" id="A0A2H3CUL0"/>
<protein>
    <submittedName>
        <fullName evidence="1">Uncharacterized protein</fullName>
    </submittedName>
</protein>